<dbReference type="AlphaFoldDB" id="A0A8H5EXG0"/>
<dbReference type="EMBL" id="JAACJK010000220">
    <property type="protein sequence ID" value="KAF5315911.1"/>
    <property type="molecule type" value="Genomic_DNA"/>
</dbReference>
<dbReference type="SUPFAM" id="SSF56672">
    <property type="entry name" value="DNA/RNA polymerases"/>
    <property type="match status" value="1"/>
</dbReference>
<dbReference type="PANTHER" id="PTHR33050:SF7">
    <property type="entry name" value="RIBONUCLEASE H"/>
    <property type="match status" value="1"/>
</dbReference>
<dbReference type="InterPro" id="IPR043128">
    <property type="entry name" value="Rev_trsase/Diguanyl_cyclase"/>
</dbReference>
<gene>
    <name evidence="2" type="ORF">D9611_004925</name>
</gene>
<protein>
    <recommendedName>
        <fullName evidence="1">Reverse transcriptase domain-containing protein</fullName>
    </recommendedName>
</protein>
<dbReference type="Gene3D" id="3.10.10.10">
    <property type="entry name" value="HIV Type 1 Reverse Transcriptase, subunit A, domain 1"/>
    <property type="match status" value="1"/>
</dbReference>
<dbReference type="PROSITE" id="PS50878">
    <property type="entry name" value="RT_POL"/>
    <property type="match status" value="1"/>
</dbReference>
<accession>A0A8H5EXG0</accession>
<dbReference type="Proteomes" id="UP000541558">
    <property type="component" value="Unassembled WGS sequence"/>
</dbReference>
<keyword evidence="3" id="KW-1185">Reference proteome</keyword>
<comment type="caution">
    <text evidence="2">The sequence shown here is derived from an EMBL/GenBank/DDBJ whole genome shotgun (WGS) entry which is preliminary data.</text>
</comment>
<dbReference type="OrthoDB" id="3067625at2759"/>
<dbReference type="Pfam" id="PF00078">
    <property type="entry name" value="RVT_1"/>
    <property type="match status" value="1"/>
</dbReference>
<evidence type="ECO:0000259" key="1">
    <source>
        <dbReference type="PROSITE" id="PS50878"/>
    </source>
</evidence>
<dbReference type="InterPro" id="IPR043502">
    <property type="entry name" value="DNA/RNA_pol_sf"/>
</dbReference>
<evidence type="ECO:0000313" key="2">
    <source>
        <dbReference type="EMBL" id="KAF5315911.1"/>
    </source>
</evidence>
<dbReference type="Gene3D" id="3.30.70.270">
    <property type="match status" value="1"/>
</dbReference>
<feature type="domain" description="Reverse transcriptase" evidence="1">
    <location>
        <begin position="1"/>
        <end position="157"/>
    </location>
</feature>
<dbReference type="InterPro" id="IPR000477">
    <property type="entry name" value="RT_dom"/>
</dbReference>
<proteinExistence type="predicted"/>
<dbReference type="PANTHER" id="PTHR33050">
    <property type="entry name" value="REVERSE TRANSCRIPTASE DOMAIN-CONTAINING PROTEIN"/>
    <property type="match status" value="1"/>
</dbReference>
<organism evidence="2 3">
    <name type="scientific">Ephemerocybe angulata</name>
    <dbReference type="NCBI Taxonomy" id="980116"/>
    <lineage>
        <taxon>Eukaryota</taxon>
        <taxon>Fungi</taxon>
        <taxon>Dikarya</taxon>
        <taxon>Basidiomycota</taxon>
        <taxon>Agaricomycotina</taxon>
        <taxon>Agaricomycetes</taxon>
        <taxon>Agaricomycetidae</taxon>
        <taxon>Agaricales</taxon>
        <taxon>Agaricineae</taxon>
        <taxon>Psathyrellaceae</taxon>
        <taxon>Ephemerocybe</taxon>
    </lineage>
</organism>
<sequence length="264" mass="29949">MTGSQTPRRLSTTTWLIGPSLISPLASSGHGSLMIKLDLESAFRHIPVRPEDYHLLGFIWEGLFYYDLVLGFGCRSAPYIFNLFGEALHWIIRRSLPAHICHYLDDFLLIFRPGTPSHIVTAALEWCLALGKQLGLQFQPSKVEGPSTTLEFLGLELDSITMEVRLPPAKLEYLVELLDAWDAMSSCTRSQLNELTGFLQFTSQVIPTSRAFLRSLYDFSKGFSSRFTQRRIPGPAKKDLRWWKTVAVGWNGIRFISPKRQGIQ</sequence>
<evidence type="ECO:0000313" key="3">
    <source>
        <dbReference type="Proteomes" id="UP000541558"/>
    </source>
</evidence>
<reference evidence="2 3" key="1">
    <citation type="journal article" date="2020" name="ISME J.">
        <title>Uncovering the hidden diversity of litter-decomposition mechanisms in mushroom-forming fungi.</title>
        <authorList>
            <person name="Floudas D."/>
            <person name="Bentzer J."/>
            <person name="Ahren D."/>
            <person name="Johansson T."/>
            <person name="Persson P."/>
            <person name="Tunlid A."/>
        </authorList>
    </citation>
    <scope>NUCLEOTIDE SEQUENCE [LARGE SCALE GENOMIC DNA]</scope>
    <source>
        <strain evidence="2 3">CBS 175.51</strain>
    </source>
</reference>
<dbReference type="InterPro" id="IPR052055">
    <property type="entry name" value="Hepadnavirus_pol/RT"/>
</dbReference>
<name>A0A8H5EXG0_9AGAR</name>